<evidence type="ECO:0000256" key="1">
    <source>
        <dbReference type="HAMAP-Rule" id="MF_00799"/>
    </source>
</evidence>
<keyword evidence="5" id="KW-1185">Reference proteome</keyword>
<dbReference type="EMBL" id="AP022591">
    <property type="protein sequence ID" value="BBY44086.1"/>
    <property type="molecule type" value="Genomic_DNA"/>
</dbReference>
<name>A0A1X0BYN2_MYCCF</name>
<dbReference type="KEGG" id="mcee:MCEL_23810"/>
<dbReference type="InterPro" id="IPR039569">
    <property type="entry name" value="FAS1-like_DH_region"/>
</dbReference>
<dbReference type="CDD" id="cd03441">
    <property type="entry name" value="R_hydratase_like"/>
    <property type="match status" value="1"/>
</dbReference>
<evidence type="ECO:0000256" key="2">
    <source>
        <dbReference type="SAM" id="MobiDB-lite"/>
    </source>
</evidence>
<feature type="compositionally biased region" description="Low complexity" evidence="2">
    <location>
        <begin position="173"/>
        <end position="183"/>
    </location>
</feature>
<dbReference type="InterPro" id="IPR016709">
    <property type="entry name" value="HadA-like"/>
</dbReference>
<organism evidence="4 5">
    <name type="scientific">Mycolicibacterium celeriflavum</name>
    <name type="common">Mycobacterium celeriflavum</name>
    <dbReference type="NCBI Taxonomy" id="1249101"/>
    <lineage>
        <taxon>Bacteria</taxon>
        <taxon>Bacillati</taxon>
        <taxon>Actinomycetota</taxon>
        <taxon>Actinomycetes</taxon>
        <taxon>Mycobacteriales</taxon>
        <taxon>Mycobacteriaceae</taxon>
        <taxon>Mycolicibacterium</taxon>
    </lineage>
</organism>
<feature type="region of interest" description="Disordered" evidence="2">
    <location>
        <begin position="151"/>
        <end position="195"/>
    </location>
</feature>
<dbReference type="NCBIfam" id="NF010244">
    <property type="entry name" value="PRK13691.1"/>
    <property type="match status" value="1"/>
</dbReference>
<protein>
    <recommendedName>
        <fullName evidence="1">UPF0336 protein MCEL_23810</fullName>
    </recommendedName>
</protein>
<dbReference type="Proteomes" id="UP000466431">
    <property type="component" value="Chromosome"/>
</dbReference>
<dbReference type="SUPFAM" id="SSF54637">
    <property type="entry name" value="Thioesterase/thiol ester dehydrase-isomerase"/>
    <property type="match status" value="1"/>
</dbReference>
<sequence length="195" mass="21482">MALKIDIQGMVWKYPEPYVVGHEQIRQYANAVKSYDATSHSLEAAKAAGHDALIAPPTFMSIFAVMIQRHFFQHNDVGFETLQIIQVDQKFKFHRPIKAGDELTGTLYVLTVDERFGADIVTTRNTLVDQHGELVMESFTTLMGHEGDNSISAGWDPKTGQVTRKPVVHDESANGAGNGEAAAQVDEPESIRAAD</sequence>
<dbReference type="HAMAP" id="MF_00799">
    <property type="entry name" value="UPF0336"/>
    <property type="match status" value="1"/>
</dbReference>
<feature type="domain" description="FAS1-like dehydratase" evidence="3">
    <location>
        <begin position="14"/>
        <end position="137"/>
    </location>
</feature>
<proteinExistence type="inferred from homology"/>
<dbReference type="AlphaFoldDB" id="A0A1X0BYN2"/>
<accession>A0A1X0BYN2</accession>
<reference evidence="4 5" key="1">
    <citation type="journal article" date="2019" name="Emerg. Microbes Infect.">
        <title>Comprehensive subspecies identification of 175 nontuberculous mycobacteria species based on 7547 genomic profiles.</title>
        <authorList>
            <person name="Matsumoto Y."/>
            <person name="Kinjo T."/>
            <person name="Motooka D."/>
            <person name="Nabeya D."/>
            <person name="Jung N."/>
            <person name="Uechi K."/>
            <person name="Horii T."/>
            <person name="Iida T."/>
            <person name="Fujita J."/>
            <person name="Nakamura S."/>
        </authorList>
    </citation>
    <scope>NUCLEOTIDE SEQUENCE [LARGE SCALE GENOMIC DNA]</scope>
    <source>
        <strain evidence="4 5">JCM 18439</strain>
    </source>
</reference>
<dbReference type="Pfam" id="PF13452">
    <property type="entry name" value="FAS1_DH_region"/>
    <property type="match status" value="1"/>
</dbReference>
<dbReference type="InterPro" id="IPR029069">
    <property type="entry name" value="HotDog_dom_sf"/>
</dbReference>
<dbReference type="RefSeq" id="WP_067223339.1">
    <property type="nucleotide sequence ID" value="NZ_AP022591.1"/>
</dbReference>
<evidence type="ECO:0000313" key="5">
    <source>
        <dbReference type="Proteomes" id="UP000466431"/>
    </source>
</evidence>
<evidence type="ECO:0000313" key="4">
    <source>
        <dbReference type="EMBL" id="BBY44086.1"/>
    </source>
</evidence>
<dbReference type="OrthoDB" id="5415111at2"/>
<dbReference type="Gene3D" id="3.10.129.10">
    <property type="entry name" value="Hotdog Thioesterase"/>
    <property type="match status" value="1"/>
</dbReference>
<comment type="similarity">
    <text evidence="1">Belongs to the UPF0336 family.</text>
</comment>
<gene>
    <name evidence="4" type="ORF">MCEL_23810</name>
</gene>
<evidence type="ECO:0000259" key="3">
    <source>
        <dbReference type="Pfam" id="PF13452"/>
    </source>
</evidence>
<dbReference type="STRING" id="1249101.BST21_07375"/>